<dbReference type="InterPro" id="IPR006073">
    <property type="entry name" value="GTP-bd"/>
</dbReference>
<dbReference type="OrthoDB" id="347018at2759"/>
<dbReference type="PROSITE" id="PS51883">
    <property type="entry name" value="OBG"/>
    <property type="match status" value="1"/>
</dbReference>
<comment type="caution">
    <text evidence="6">The sequence shown here is derived from an EMBL/GenBank/DDBJ whole genome shotgun (WGS) entry which is preliminary data.</text>
</comment>
<dbReference type="PANTHER" id="PTHR11702">
    <property type="entry name" value="DEVELOPMENTALLY REGULATED GTP-BINDING PROTEIN-RELATED"/>
    <property type="match status" value="1"/>
</dbReference>
<dbReference type="AlphaFoldDB" id="A0A1R1YS35"/>
<evidence type="ECO:0000256" key="1">
    <source>
        <dbReference type="ARBA" id="ARBA00007699"/>
    </source>
</evidence>
<dbReference type="EMBL" id="LSSM01000207">
    <property type="protein sequence ID" value="OMJ29702.1"/>
    <property type="molecule type" value="Genomic_DNA"/>
</dbReference>
<evidence type="ECO:0000259" key="4">
    <source>
        <dbReference type="PROSITE" id="PS51710"/>
    </source>
</evidence>
<dbReference type="PANTHER" id="PTHR11702:SF31">
    <property type="entry name" value="MITOCHONDRIAL RIBOSOME-ASSOCIATED GTPASE 2"/>
    <property type="match status" value="1"/>
</dbReference>
<dbReference type="GO" id="GO:0000287">
    <property type="term" value="F:magnesium ion binding"/>
    <property type="evidence" value="ECO:0007669"/>
    <property type="project" value="InterPro"/>
</dbReference>
<dbReference type="GO" id="GO:0042254">
    <property type="term" value="P:ribosome biogenesis"/>
    <property type="evidence" value="ECO:0007669"/>
    <property type="project" value="UniProtKB-UniRule"/>
</dbReference>
<dbReference type="SUPFAM" id="SSF52540">
    <property type="entry name" value="P-loop containing nucleoside triphosphate hydrolases"/>
    <property type="match status" value="1"/>
</dbReference>
<dbReference type="Proteomes" id="UP000187429">
    <property type="component" value="Unassembled WGS sequence"/>
</dbReference>
<evidence type="ECO:0000313" key="7">
    <source>
        <dbReference type="Proteomes" id="UP000187429"/>
    </source>
</evidence>
<dbReference type="Gene3D" id="2.70.210.12">
    <property type="entry name" value="GTP1/OBG domain"/>
    <property type="match status" value="1"/>
</dbReference>
<name>A0A1R1YS35_9FUNG</name>
<dbReference type="Pfam" id="PF01926">
    <property type="entry name" value="MMR_HSR1"/>
    <property type="match status" value="1"/>
</dbReference>
<dbReference type="InterPro" id="IPR005225">
    <property type="entry name" value="Small_GTP-bd"/>
</dbReference>
<accession>A0A1R1YS35</accession>
<dbReference type="InterPro" id="IPR036726">
    <property type="entry name" value="GTP1_OBG_dom_sf"/>
</dbReference>
<dbReference type="NCBIfam" id="TIGR00231">
    <property type="entry name" value="small_GTP"/>
    <property type="match status" value="1"/>
</dbReference>
<evidence type="ECO:0000259" key="5">
    <source>
        <dbReference type="PROSITE" id="PS51883"/>
    </source>
</evidence>
<dbReference type="Pfam" id="PF01018">
    <property type="entry name" value="GTP1_OBG"/>
    <property type="match status" value="2"/>
</dbReference>
<dbReference type="PRINTS" id="PR00326">
    <property type="entry name" value="GTP1OBG"/>
</dbReference>
<dbReference type="SUPFAM" id="SSF82051">
    <property type="entry name" value="Obg GTP-binding protein N-terminal domain"/>
    <property type="match status" value="1"/>
</dbReference>
<feature type="domain" description="OBG-type G" evidence="4">
    <location>
        <begin position="326"/>
        <end position="492"/>
    </location>
</feature>
<comment type="similarity">
    <text evidence="1">Belongs to the TRAFAC class OBG-HflX-like GTPase superfamily. OBG GTPase family.</text>
</comment>
<dbReference type="InterPro" id="IPR006169">
    <property type="entry name" value="GTP1_OBG_dom"/>
</dbReference>
<dbReference type="PROSITE" id="PS51710">
    <property type="entry name" value="G_OBG"/>
    <property type="match status" value="1"/>
</dbReference>
<proteinExistence type="inferred from homology"/>
<dbReference type="CDD" id="cd01898">
    <property type="entry name" value="Obg"/>
    <property type="match status" value="1"/>
</dbReference>
<evidence type="ECO:0000256" key="3">
    <source>
        <dbReference type="ARBA" id="ARBA00023134"/>
    </source>
</evidence>
<dbReference type="InterPro" id="IPR045086">
    <property type="entry name" value="OBG_GTPase"/>
</dbReference>
<feature type="domain" description="Obg" evidence="5">
    <location>
        <begin position="51"/>
        <end position="325"/>
    </location>
</feature>
<dbReference type="HAMAP" id="MF_01454">
    <property type="entry name" value="GTPase_Obg"/>
    <property type="match status" value="1"/>
</dbReference>
<dbReference type="PIRSF" id="PIRSF002401">
    <property type="entry name" value="GTP_bd_Obg/CgtA"/>
    <property type="match status" value="1"/>
</dbReference>
<keyword evidence="3" id="KW-0342">GTP-binding</keyword>
<sequence length="498" mass="55431">MISLFKNKKIFREISFVTYGRLYTQINSYSNAADIQSPESETKITNSSRGGNFIDYRRIAVHGGSGGSGCVCFQRERHLPRGPPNGGNGGAGGNVVFIADINESSLYSIPTKVSAQSGTRGKGKDMNGIRGKDTIVRVPVGTIVREIAPPNYEFLTGYDSNSFFSNKKSKDKRGNIKNRINPEIFREGKETSLENESFDAAFNESKEKTFESALDKLHYEIESERKEILKTTSLYNFYPSKVIRDENTDIQNLPEEYLSYLHELSNQAPIQFDFDEDKQSLTVARGGFGGYGNPHFASSTNRSPYMALNGLPGQMRFLELELKTIADVGLVGLPNVGKSTFISAVSNASPRIANYPFTTLNPYIGTITLDNYKKLTIADIPGIIKDAHLNKGLGLSFLRHIERSNILAYVVDLSLPDPWTQLYTLRSELEFYKKDLTKKPSIVIANKADLSLTSKPNYEQWIQFSDIPIIPVSSKNVKNVSKVIHTLANLLEANKKSA</sequence>
<dbReference type="InterPro" id="IPR031167">
    <property type="entry name" value="G_OBG"/>
</dbReference>
<dbReference type="GO" id="GO:0005525">
    <property type="term" value="F:GTP binding"/>
    <property type="evidence" value="ECO:0007669"/>
    <property type="project" value="UniProtKB-KW"/>
</dbReference>
<gene>
    <name evidence="6" type="ORF">AYI69_g784</name>
</gene>
<evidence type="ECO:0000313" key="6">
    <source>
        <dbReference type="EMBL" id="OMJ29702.1"/>
    </source>
</evidence>
<organism evidence="6 7">
    <name type="scientific">Smittium culicis</name>
    <dbReference type="NCBI Taxonomy" id="133412"/>
    <lineage>
        <taxon>Eukaryota</taxon>
        <taxon>Fungi</taxon>
        <taxon>Fungi incertae sedis</taxon>
        <taxon>Zoopagomycota</taxon>
        <taxon>Kickxellomycotina</taxon>
        <taxon>Harpellomycetes</taxon>
        <taxon>Harpellales</taxon>
        <taxon>Legeriomycetaceae</taxon>
        <taxon>Smittium</taxon>
    </lineage>
</organism>
<dbReference type="GO" id="GO:0003924">
    <property type="term" value="F:GTPase activity"/>
    <property type="evidence" value="ECO:0007669"/>
    <property type="project" value="InterPro"/>
</dbReference>
<protein>
    <submittedName>
        <fullName evidence="6">GTPase Obg</fullName>
    </submittedName>
</protein>
<keyword evidence="7" id="KW-1185">Reference proteome</keyword>
<dbReference type="GO" id="GO:0005739">
    <property type="term" value="C:mitochondrion"/>
    <property type="evidence" value="ECO:0007669"/>
    <property type="project" value="TreeGrafter"/>
</dbReference>
<reference evidence="7" key="1">
    <citation type="submission" date="2017-01" db="EMBL/GenBank/DDBJ databases">
        <authorList>
            <person name="Wang Y."/>
            <person name="White M."/>
            <person name="Kvist S."/>
            <person name="Moncalvo J.-M."/>
        </authorList>
    </citation>
    <scope>NUCLEOTIDE SEQUENCE [LARGE SCALE GENOMIC DNA]</scope>
    <source>
        <strain evidence="7">ID-206-W2</strain>
    </source>
</reference>
<dbReference type="InterPro" id="IPR014100">
    <property type="entry name" value="GTP-bd_Obg/CgtA"/>
</dbReference>
<dbReference type="Gene3D" id="3.40.50.300">
    <property type="entry name" value="P-loop containing nucleotide triphosphate hydrolases"/>
    <property type="match status" value="1"/>
</dbReference>
<evidence type="ECO:0000256" key="2">
    <source>
        <dbReference type="ARBA" id="ARBA00022741"/>
    </source>
</evidence>
<dbReference type="InterPro" id="IPR027417">
    <property type="entry name" value="P-loop_NTPase"/>
</dbReference>
<keyword evidence="2" id="KW-0547">Nucleotide-binding</keyword>